<dbReference type="InterPro" id="IPR036567">
    <property type="entry name" value="RHF-like"/>
</dbReference>
<dbReference type="AlphaFoldDB" id="A0A382L825"/>
<organism evidence="1">
    <name type="scientific">marine metagenome</name>
    <dbReference type="NCBI Taxonomy" id="408172"/>
    <lineage>
        <taxon>unclassified sequences</taxon>
        <taxon>metagenomes</taxon>
        <taxon>ecological metagenomes</taxon>
    </lineage>
</organism>
<protein>
    <recommendedName>
        <fullName evidence="2">Ribosomal subunit interface protein</fullName>
    </recommendedName>
</protein>
<dbReference type="EMBL" id="UINC01085354">
    <property type="protein sequence ID" value="SVC32820.1"/>
    <property type="molecule type" value="Genomic_DNA"/>
</dbReference>
<gene>
    <name evidence="1" type="ORF">METZ01_LOCUS285674</name>
</gene>
<accession>A0A382L825</accession>
<sequence length="95" mass="10950">MSIHLTFNNIRNSKAVSEHVHHVFEELIKITDDKYPFHVNLNKVTEESYHVGINCSYKSKPLSSKADHQNLYKALAKGIDSMKIQVIRKAEKVRS</sequence>
<dbReference type="Gene3D" id="3.30.160.100">
    <property type="entry name" value="Ribosome hibernation promotion factor-like"/>
    <property type="match status" value="1"/>
</dbReference>
<dbReference type="Pfam" id="PF02482">
    <property type="entry name" value="Ribosomal_S30AE"/>
    <property type="match status" value="1"/>
</dbReference>
<proteinExistence type="predicted"/>
<dbReference type="InterPro" id="IPR003489">
    <property type="entry name" value="RHF/RaiA"/>
</dbReference>
<reference evidence="1" key="1">
    <citation type="submission" date="2018-05" db="EMBL/GenBank/DDBJ databases">
        <authorList>
            <person name="Lanie J.A."/>
            <person name="Ng W.-L."/>
            <person name="Kazmierczak K.M."/>
            <person name="Andrzejewski T.M."/>
            <person name="Davidsen T.M."/>
            <person name="Wayne K.J."/>
            <person name="Tettelin H."/>
            <person name="Glass J.I."/>
            <person name="Rusch D."/>
            <person name="Podicherti R."/>
            <person name="Tsui H.-C.T."/>
            <person name="Winkler M.E."/>
        </authorList>
    </citation>
    <scope>NUCLEOTIDE SEQUENCE</scope>
</reference>
<name>A0A382L825_9ZZZZ</name>
<evidence type="ECO:0008006" key="2">
    <source>
        <dbReference type="Google" id="ProtNLM"/>
    </source>
</evidence>
<evidence type="ECO:0000313" key="1">
    <source>
        <dbReference type="EMBL" id="SVC32820.1"/>
    </source>
</evidence>
<dbReference type="SUPFAM" id="SSF69754">
    <property type="entry name" value="Ribosome binding protein Y (YfiA homologue)"/>
    <property type="match status" value="1"/>
</dbReference>